<name>A0A8J6TMH6_9BACT</name>
<evidence type="ECO:0000256" key="5">
    <source>
        <dbReference type="RuleBase" id="RU362076"/>
    </source>
</evidence>
<dbReference type="Gene3D" id="2.60.40.4070">
    <property type="match status" value="1"/>
</dbReference>
<evidence type="ECO:0000259" key="8">
    <source>
        <dbReference type="Pfam" id="PF13861"/>
    </source>
</evidence>
<evidence type="ECO:0000256" key="1">
    <source>
        <dbReference type="ARBA" id="ARBA00010577"/>
    </source>
</evidence>
<dbReference type="Pfam" id="PF13861">
    <property type="entry name" value="FLgD_tudor"/>
    <property type="match status" value="1"/>
</dbReference>
<evidence type="ECO:0000313" key="10">
    <source>
        <dbReference type="Proteomes" id="UP000603434"/>
    </source>
</evidence>
<evidence type="ECO:0000313" key="9">
    <source>
        <dbReference type="EMBL" id="MBC8361416.1"/>
    </source>
</evidence>
<dbReference type="Pfam" id="PF03963">
    <property type="entry name" value="FlgD"/>
    <property type="match status" value="1"/>
</dbReference>
<gene>
    <name evidence="9" type="ORF">H8E23_08470</name>
</gene>
<comment type="caution">
    <text evidence="9">The sequence shown here is derived from an EMBL/GenBank/DDBJ whole genome shotgun (WGS) entry which is preliminary data.</text>
</comment>
<evidence type="ECO:0000256" key="4">
    <source>
        <dbReference type="ARBA" id="ARBA00024746"/>
    </source>
</evidence>
<dbReference type="Pfam" id="PF13860">
    <property type="entry name" value="FlgD_ig"/>
    <property type="match status" value="1"/>
</dbReference>
<evidence type="ECO:0000259" key="7">
    <source>
        <dbReference type="Pfam" id="PF13860"/>
    </source>
</evidence>
<evidence type="ECO:0000256" key="3">
    <source>
        <dbReference type="ARBA" id="ARBA00022795"/>
    </source>
</evidence>
<feature type="domain" description="FlgD Tudor-like" evidence="8">
    <location>
        <begin position="93"/>
        <end position="211"/>
    </location>
</feature>
<organism evidence="9 10">
    <name type="scientific">Candidatus Desulfatibia profunda</name>
    <dbReference type="NCBI Taxonomy" id="2841695"/>
    <lineage>
        <taxon>Bacteria</taxon>
        <taxon>Pseudomonadati</taxon>
        <taxon>Thermodesulfobacteriota</taxon>
        <taxon>Desulfobacteria</taxon>
        <taxon>Desulfobacterales</taxon>
        <taxon>Desulfobacterales incertae sedis</taxon>
        <taxon>Candidatus Desulfatibia</taxon>
    </lineage>
</organism>
<dbReference type="EMBL" id="JACNJH010000134">
    <property type="protein sequence ID" value="MBC8361416.1"/>
    <property type="molecule type" value="Genomic_DNA"/>
</dbReference>
<accession>A0A8J6TMH6</accession>
<feature type="region of interest" description="Disordered" evidence="6">
    <location>
        <begin position="1"/>
        <end position="21"/>
    </location>
</feature>
<evidence type="ECO:0000256" key="6">
    <source>
        <dbReference type="SAM" id="MobiDB-lite"/>
    </source>
</evidence>
<dbReference type="InterPro" id="IPR025965">
    <property type="entry name" value="FlgD/Vpr_Ig-like"/>
</dbReference>
<sequence length="231" mass="24902">MSIAGIGTSYGGASSVDSKTSSNGNVENLGMNQFLTLLVAQLEHQDPLNPMNSADFTAQLAQFASVEQLYGMNARLKNIQETLGSQGKQQDLVGLIGKTVKADDNTILVENGKVLSGSYSLKDAANAIVRVYNRAGQEVRTLYNYQSSMGEHRVEWDGRNNAGNRVADGTYTFEVVAVDEKGRNVAADTYVSGEVTGVTYEYGQPYLMIGDRLIRPDDTIVEISKTGTAAN</sequence>
<dbReference type="Gene3D" id="2.30.30.910">
    <property type="match status" value="1"/>
</dbReference>
<feature type="compositionally biased region" description="Polar residues" evidence="6">
    <location>
        <begin position="11"/>
        <end position="21"/>
    </location>
</feature>
<dbReference type="GO" id="GO:0044781">
    <property type="term" value="P:bacterial-type flagellum organization"/>
    <property type="evidence" value="ECO:0007669"/>
    <property type="project" value="UniProtKB-UniRule"/>
</dbReference>
<reference evidence="9 10" key="1">
    <citation type="submission" date="2020-08" db="EMBL/GenBank/DDBJ databases">
        <title>Bridging the membrane lipid divide: bacteria of the FCB group superphylum have the potential to synthesize archaeal ether lipids.</title>
        <authorList>
            <person name="Villanueva L."/>
            <person name="Von Meijenfeldt F.A.B."/>
            <person name="Westbye A.B."/>
            <person name="Yadav S."/>
            <person name="Hopmans E.C."/>
            <person name="Dutilh B.E."/>
            <person name="Sinninghe Damste J.S."/>
        </authorList>
    </citation>
    <scope>NUCLEOTIDE SEQUENCE [LARGE SCALE GENOMIC DNA]</scope>
    <source>
        <strain evidence="9">NIOZ-UU30</strain>
    </source>
</reference>
<dbReference type="InterPro" id="IPR025963">
    <property type="entry name" value="FLgD_Tudor"/>
</dbReference>
<keyword evidence="3 5" id="KW-1005">Bacterial flagellum biogenesis</keyword>
<comment type="similarity">
    <text evidence="1 5">Belongs to the FlgD family.</text>
</comment>
<evidence type="ECO:0000256" key="2">
    <source>
        <dbReference type="ARBA" id="ARBA00016013"/>
    </source>
</evidence>
<dbReference type="Proteomes" id="UP000603434">
    <property type="component" value="Unassembled WGS sequence"/>
</dbReference>
<feature type="domain" description="FlgD/Vpr Ig-like" evidence="7">
    <location>
        <begin position="111"/>
        <end position="179"/>
    </location>
</feature>
<dbReference type="AlphaFoldDB" id="A0A8J6TMH6"/>
<dbReference type="InterPro" id="IPR005648">
    <property type="entry name" value="FlgD"/>
</dbReference>
<proteinExistence type="inferred from homology"/>
<comment type="function">
    <text evidence="4 5">Required for flagellar hook formation. May act as a scaffolding protein.</text>
</comment>
<protein>
    <recommendedName>
        <fullName evidence="2 5">Basal-body rod modification protein FlgD</fullName>
    </recommendedName>
</protein>